<feature type="transmembrane region" description="Helical" evidence="1">
    <location>
        <begin position="41"/>
        <end position="65"/>
    </location>
</feature>
<keyword evidence="1" id="KW-0472">Membrane</keyword>
<organism evidence="2 3">
    <name type="scientific">Paludifilum halophilum</name>
    <dbReference type="NCBI Taxonomy" id="1642702"/>
    <lineage>
        <taxon>Bacteria</taxon>
        <taxon>Bacillati</taxon>
        <taxon>Bacillota</taxon>
        <taxon>Bacilli</taxon>
        <taxon>Bacillales</taxon>
        <taxon>Thermoactinomycetaceae</taxon>
        <taxon>Paludifilum</taxon>
    </lineage>
</organism>
<dbReference type="EMBL" id="NOWF01000008">
    <property type="protein sequence ID" value="OYD06864.1"/>
    <property type="molecule type" value="Genomic_DNA"/>
</dbReference>
<proteinExistence type="predicted"/>
<evidence type="ECO:0000313" key="3">
    <source>
        <dbReference type="Proteomes" id="UP000215459"/>
    </source>
</evidence>
<keyword evidence="1" id="KW-0812">Transmembrane</keyword>
<reference evidence="2 3" key="1">
    <citation type="submission" date="2017-07" db="EMBL/GenBank/DDBJ databases">
        <title>The genome sequence of Paludifilum halophilum highlights mechanisms for microbial adaptation to high salt environemnts.</title>
        <authorList>
            <person name="Belbahri L."/>
        </authorList>
    </citation>
    <scope>NUCLEOTIDE SEQUENCE [LARGE SCALE GENOMIC DNA]</scope>
    <source>
        <strain evidence="2 3">DSM 102817</strain>
    </source>
</reference>
<accession>A0A235B3K4</accession>
<protein>
    <submittedName>
        <fullName evidence="2">Uncharacterized protein</fullName>
    </submittedName>
</protein>
<evidence type="ECO:0000256" key="1">
    <source>
        <dbReference type="SAM" id="Phobius"/>
    </source>
</evidence>
<name>A0A235B3K4_9BACL</name>
<dbReference type="RefSeq" id="WP_094265064.1">
    <property type="nucleotide sequence ID" value="NZ_NOWF01000008.1"/>
</dbReference>
<keyword evidence="3" id="KW-1185">Reference proteome</keyword>
<keyword evidence="1" id="KW-1133">Transmembrane helix</keyword>
<dbReference type="Proteomes" id="UP000215459">
    <property type="component" value="Unassembled WGS sequence"/>
</dbReference>
<comment type="caution">
    <text evidence="2">The sequence shown here is derived from an EMBL/GenBank/DDBJ whole genome shotgun (WGS) entry which is preliminary data.</text>
</comment>
<dbReference type="OrthoDB" id="9808822at2"/>
<dbReference type="AlphaFoldDB" id="A0A235B3K4"/>
<evidence type="ECO:0000313" key="2">
    <source>
        <dbReference type="EMBL" id="OYD06864.1"/>
    </source>
</evidence>
<gene>
    <name evidence="2" type="ORF">CHM34_13035</name>
</gene>
<sequence>MGEERCRTDDRIPVTVLSGYLGAGRKLEDALDDDKNAASSAVFLSVCLSVVGTFLPSLHIIPFNISGCFLMDERKPDGVLQ</sequence>